<keyword evidence="1" id="KW-0001">2Fe-2S</keyword>
<dbReference type="GO" id="GO:0016491">
    <property type="term" value="F:oxidoreductase activity"/>
    <property type="evidence" value="ECO:0007669"/>
    <property type="project" value="UniProtKB-KW"/>
</dbReference>
<dbReference type="PROSITE" id="PS51085">
    <property type="entry name" value="2FE2S_FER_2"/>
    <property type="match status" value="1"/>
</dbReference>
<evidence type="ECO:0000256" key="4">
    <source>
        <dbReference type="ARBA" id="ARBA00023004"/>
    </source>
</evidence>
<evidence type="ECO:0000256" key="1">
    <source>
        <dbReference type="ARBA" id="ARBA00022714"/>
    </source>
</evidence>
<feature type="non-terminal residue" evidence="7">
    <location>
        <position position="1"/>
    </location>
</feature>
<dbReference type="EMBL" id="UINC01075145">
    <property type="protein sequence ID" value="SVC13036.1"/>
    <property type="molecule type" value="Genomic_DNA"/>
</dbReference>
<evidence type="ECO:0000256" key="5">
    <source>
        <dbReference type="ARBA" id="ARBA00023014"/>
    </source>
</evidence>
<dbReference type="PANTHER" id="PTHR44379">
    <property type="entry name" value="OXIDOREDUCTASE WITH IRON-SULFUR SUBUNIT"/>
    <property type="match status" value="1"/>
</dbReference>
<gene>
    <name evidence="7" type="ORF">METZ01_LOCUS265890</name>
</gene>
<dbReference type="GO" id="GO:0046872">
    <property type="term" value="F:metal ion binding"/>
    <property type="evidence" value="ECO:0007669"/>
    <property type="project" value="UniProtKB-KW"/>
</dbReference>
<dbReference type="PROSITE" id="PS00197">
    <property type="entry name" value="2FE2S_FER_1"/>
    <property type="match status" value="1"/>
</dbReference>
<evidence type="ECO:0000256" key="2">
    <source>
        <dbReference type="ARBA" id="ARBA00022723"/>
    </source>
</evidence>
<dbReference type="InterPro" id="IPR001041">
    <property type="entry name" value="2Fe-2S_ferredoxin-type"/>
</dbReference>
<reference evidence="7" key="1">
    <citation type="submission" date="2018-05" db="EMBL/GenBank/DDBJ databases">
        <authorList>
            <person name="Lanie J.A."/>
            <person name="Ng W.-L."/>
            <person name="Kazmierczak K.M."/>
            <person name="Andrzejewski T.M."/>
            <person name="Davidsen T.M."/>
            <person name="Wayne K.J."/>
            <person name="Tettelin H."/>
            <person name="Glass J.I."/>
            <person name="Rusch D."/>
            <person name="Podicherti R."/>
            <person name="Tsui H.-C.T."/>
            <person name="Winkler M.E."/>
        </authorList>
    </citation>
    <scope>NUCLEOTIDE SEQUENCE</scope>
</reference>
<evidence type="ECO:0000259" key="6">
    <source>
        <dbReference type="PROSITE" id="PS51085"/>
    </source>
</evidence>
<evidence type="ECO:0000256" key="3">
    <source>
        <dbReference type="ARBA" id="ARBA00023002"/>
    </source>
</evidence>
<dbReference type="InterPro" id="IPR002888">
    <property type="entry name" value="2Fe-2S-bd"/>
</dbReference>
<organism evidence="7">
    <name type="scientific">marine metagenome</name>
    <dbReference type="NCBI Taxonomy" id="408172"/>
    <lineage>
        <taxon>unclassified sequences</taxon>
        <taxon>metagenomes</taxon>
        <taxon>ecological metagenomes</taxon>
    </lineage>
</organism>
<sequence>RRRAGKCLLSTKIGTKFVNTRGAESSTILIENVIKMKNISDISLIVNGEERNAKVGGCDTLLTVMRDQFLLTGTKRGCNQGVCGACTLLVNGNPVRGCLSLATLHDGDQIITVEGLANDETLAPIQQAFSELGAIQCGFCTSGMMITAHAFLSGNSDPTIEEVRHGLSGNLCRCSGYKKIIDAVLEAAKLSSDMKVST</sequence>
<dbReference type="SUPFAM" id="SSF54292">
    <property type="entry name" value="2Fe-2S ferredoxin-like"/>
    <property type="match status" value="1"/>
</dbReference>
<dbReference type="InterPro" id="IPR036010">
    <property type="entry name" value="2Fe-2S_ferredoxin-like_sf"/>
</dbReference>
<dbReference type="GO" id="GO:0051537">
    <property type="term" value="F:2 iron, 2 sulfur cluster binding"/>
    <property type="evidence" value="ECO:0007669"/>
    <property type="project" value="UniProtKB-KW"/>
</dbReference>
<dbReference type="Gene3D" id="3.10.20.30">
    <property type="match status" value="1"/>
</dbReference>
<accession>A0A382JMQ7</accession>
<dbReference type="SUPFAM" id="SSF47741">
    <property type="entry name" value="CO dehydrogenase ISP C-domain like"/>
    <property type="match status" value="1"/>
</dbReference>
<dbReference type="Pfam" id="PF01799">
    <property type="entry name" value="Fer2_2"/>
    <property type="match status" value="1"/>
</dbReference>
<dbReference type="InterPro" id="IPR036884">
    <property type="entry name" value="2Fe-2S-bd_dom_sf"/>
</dbReference>
<keyword evidence="4" id="KW-0408">Iron</keyword>
<dbReference type="AlphaFoldDB" id="A0A382JMQ7"/>
<evidence type="ECO:0000313" key="7">
    <source>
        <dbReference type="EMBL" id="SVC13036.1"/>
    </source>
</evidence>
<dbReference type="Gene3D" id="1.10.150.120">
    <property type="entry name" value="[2Fe-2S]-binding domain"/>
    <property type="match status" value="1"/>
</dbReference>
<dbReference type="InterPro" id="IPR051452">
    <property type="entry name" value="Diverse_Oxidoreductases"/>
</dbReference>
<dbReference type="InterPro" id="IPR012675">
    <property type="entry name" value="Beta-grasp_dom_sf"/>
</dbReference>
<keyword evidence="2" id="KW-0479">Metal-binding</keyword>
<name>A0A382JMQ7_9ZZZZ</name>
<dbReference type="Pfam" id="PF00111">
    <property type="entry name" value="Fer2"/>
    <property type="match status" value="1"/>
</dbReference>
<protein>
    <recommendedName>
        <fullName evidence="6">2Fe-2S ferredoxin-type domain-containing protein</fullName>
    </recommendedName>
</protein>
<proteinExistence type="predicted"/>
<dbReference type="InterPro" id="IPR006058">
    <property type="entry name" value="2Fe2S_fd_BS"/>
</dbReference>
<keyword evidence="3" id="KW-0560">Oxidoreductase</keyword>
<dbReference type="PANTHER" id="PTHR44379:SF5">
    <property type="entry name" value="OXIDOREDUCTASE WITH IRON-SULFUR SUBUNIT"/>
    <property type="match status" value="1"/>
</dbReference>
<feature type="domain" description="2Fe-2S ferredoxin-type" evidence="6">
    <location>
        <begin position="40"/>
        <end position="116"/>
    </location>
</feature>
<keyword evidence="5" id="KW-0411">Iron-sulfur</keyword>